<evidence type="ECO:0000256" key="8">
    <source>
        <dbReference type="ARBA" id="ARBA00023136"/>
    </source>
</evidence>
<dbReference type="PROSITE" id="PS51847">
    <property type="entry name" value="SMP"/>
    <property type="match status" value="1"/>
</dbReference>
<proteinExistence type="inferred from homology"/>
<feature type="compositionally biased region" description="Polar residues" evidence="10">
    <location>
        <begin position="274"/>
        <end position="294"/>
    </location>
</feature>
<dbReference type="GO" id="GO:0045040">
    <property type="term" value="P:protein insertion into mitochondrial outer membrane"/>
    <property type="evidence" value="ECO:0007669"/>
    <property type="project" value="UniProtKB-UniRule"/>
</dbReference>
<evidence type="ECO:0000256" key="1">
    <source>
        <dbReference type="ARBA" id="ARBA00004370"/>
    </source>
</evidence>
<feature type="compositionally biased region" description="Acidic residues" evidence="10">
    <location>
        <begin position="147"/>
        <end position="161"/>
    </location>
</feature>
<comment type="subcellular location">
    <subcellularLocation>
        <location evidence="1">Membrane</location>
    </subcellularLocation>
    <subcellularLocation>
        <location evidence="9">Mitochondrion outer membrane</location>
        <topology evidence="9">Peripheral membrane protein</topology>
        <orientation evidence="9">Cytoplasmic side</orientation>
    </subcellularLocation>
    <subcellularLocation>
        <location evidence="9">Endoplasmic reticulum membrane</location>
        <topology evidence="9">Peripheral membrane protein</topology>
        <orientation evidence="9">Cytoplasmic side</orientation>
    </subcellularLocation>
    <text evidence="9">The ERMES/MDM complex localizes to a few discrete foci (around 10 per single cell), that represent mitochondria-endoplasmic reticulum junctions. These foci are often found next to mtDNA nucleoids.</text>
</comment>
<feature type="region of interest" description="Disordered" evidence="10">
    <location>
        <begin position="404"/>
        <end position="423"/>
    </location>
</feature>
<keyword evidence="8 9" id="KW-0472">Membrane</keyword>
<dbReference type="OrthoDB" id="3356905at2759"/>
<evidence type="ECO:0000256" key="5">
    <source>
        <dbReference type="ARBA" id="ARBA00023055"/>
    </source>
</evidence>
<protein>
    <recommendedName>
        <fullName evidence="9">Mitochondrial distribution and morphology protein 12</fullName>
    </recommendedName>
    <alternativeName>
        <fullName evidence="9">Mitochondrial inheritance component MDM12</fullName>
    </alternativeName>
</protein>
<evidence type="ECO:0000256" key="9">
    <source>
        <dbReference type="HAMAP-Rule" id="MF_03104"/>
    </source>
</evidence>
<feature type="compositionally biased region" description="Basic and acidic residues" evidence="10">
    <location>
        <begin position="162"/>
        <end position="184"/>
    </location>
</feature>
<dbReference type="InterPro" id="IPR031468">
    <property type="entry name" value="SMP_LBD"/>
</dbReference>
<dbReference type="GO" id="GO:0032865">
    <property type="term" value="C:ERMES complex"/>
    <property type="evidence" value="ECO:0007669"/>
    <property type="project" value="UniProtKB-UniRule"/>
</dbReference>
<dbReference type="GO" id="GO:0008289">
    <property type="term" value="F:lipid binding"/>
    <property type="evidence" value="ECO:0007669"/>
    <property type="project" value="UniProtKB-KW"/>
</dbReference>
<evidence type="ECO:0000313" key="13">
    <source>
        <dbReference type="Proteomes" id="UP000799440"/>
    </source>
</evidence>
<keyword evidence="7 9" id="KW-0496">Mitochondrion</keyword>
<comment type="similarity">
    <text evidence="9">Belongs to the MDM12 family.</text>
</comment>
<evidence type="ECO:0000256" key="10">
    <source>
        <dbReference type="SAM" id="MobiDB-lite"/>
    </source>
</evidence>
<feature type="region of interest" description="Disordered" evidence="10">
    <location>
        <begin position="146"/>
        <end position="193"/>
    </location>
</feature>
<dbReference type="Pfam" id="PF26544">
    <property type="entry name" value="Mdm12"/>
    <property type="match status" value="2"/>
</dbReference>
<keyword evidence="2" id="KW-0813">Transport</keyword>
<evidence type="ECO:0000256" key="4">
    <source>
        <dbReference type="ARBA" id="ARBA00022824"/>
    </source>
</evidence>
<feature type="domain" description="SMP-LTD" evidence="11">
    <location>
        <begin position="79"/>
        <end position="483"/>
    </location>
</feature>
<evidence type="ECO:0000256" key="3">
    <source>
        <dbReference type="ARBA" id="ARBA00022787"/>
    </source>
</evidence>
<dbReference type="GO" id="GO:0015914">
    <property type="term" value="P:phospholipid transport"/>
    <property type="evidence" value="ECO:0007669"/>
    <property type="project" value="TreeGrafter"/>
</dbReference>
<dbReference type="AlphaFoldDB" id="A0A6A6VLD9"/>
<dbReference type="InterPro" id="IPR027532">
    <property type="entry name" value="Mdm12"/>
</dbReference>
<sequence>MGCRSAMRLCPRLLCSEFFIWISLTLSHYLALAGSVLLDCRSDACPKEVMYPSRNSAYQPRERDIVLHVTRQAFAYSAMSIDINWETLTGGADGKARAEAIREFIHDRFQQVTLPRFIRSVRVHSFDFGSVPPEIEIKDICDPLPDFYEEDEDYPDGDDTESSGHESRRDHSNEPPPRTVKERSIPSASTIGLRPTLPLEQFGNFLPRASTPGIPGGTSNINYFHLPLSAGLSGSTTPLAAVAGARLQGWPDHLNARPSTPTTDMRLRNVASFGSLTLTPQTNPETLTRPSSQHQQEDPRRSPGAASSRSQSQHGSARSSSPPLRETSPEDIQVVAHVQYSGDIRLSLTAEILLDYPMPSFVGIPLKLNISGLTFDGVSILAYIKKRAHFCFLSPEDADAFVGSETNLESPQSEVKPASQHNTQRPKLGGLLEHIKVESEIGGKGDGKQVLKNVGKVESFVLEQVRRIFEDEFVYPSFWTFLV</sequence>
<name>A0A6A6VLD9_9PLEO</name>
<dbReference type="PANTHER" id="PTHR28204">
    <property type="entry name" value="MITOCHONDRIAL DISTRIBUTION AND MORPHOLOGY PROTEIN 12"/>
    <property type="match status" value="1"/>
</dbReference>
<dbReference type="EMBL" id="MU006562">
    <property type="protein sequence ID" value="KAF2751418.1"/>
    <property type="molecule type" value="Genomic_DNA"/>
</dbReference>
<evidence type="ECO:0000259" key="11">
    <source>
        <dbReference type="PROSITE" id="PS51847"/>
    </source>
</evidence>
<evidence type="ECO:0000256" key="2">
    <source>
        <dbReference type="ARBA" id="ARBA00022448"/>
    </source>
</evidence>
<keyword evidence="5" id="KW-0445">Lipid transport</keyword>
<comment type="subunit">
    <text evidence="9">Component of the ER-mitochondria encounter structure (ERMES) or MDM complex, composed of MMM1, MDM10, MDM12 and MDM34. A MMM1 homodimer associates with one molecule of MDM12 on each side in a pairwise head-to-tail manner, and the SMP-LTD domains of MMM1 and MDM12 generate a continuous hydrophobic tunnel for phospholipid trafficking.</text>
</comment>
<dbReference type="HAMAP" id="MF_03104">
    <property type="entry name" value="Mdm12"/>
    <property type="match status" value="1"/>
</dbReference>
<dbReference type="PANTHER" id="PTHR28204:SF1">
    <property type="entry name" value="MITOCHONDRIAL DISTRIBUTION AND MORPHOLOGY PROTEIN 12"/>
    <property type="match status" value="1"/>
</dbReference>
<evidence type="ECO:0000256" key="6">
    <source>
        <dbReference type="ARBA" id="ARBA00023121"/>
    </source>
</evidence>
<accession>A0A6A6VLD9</accession>
<reference evidence="12" key="1">
    <citation type="journal article" date="2020" name="Stud. Mycol.">
        <title>101 Dothideomycetes genomes: a test case for predicting lifestyles and emergence of pathogens.</title>
        <authorList>
            <person name="Haridas S."/>
            <person name="Albert R."/>
            <person name="Binder M."/>
            <person name="Bloem J."/>
            <person name="Labutti K."/>
            <person name="Salamov A."/>
            <person name="Andreopoulos B."/>
            <person name="Baker S."/>
            <person name="Barry K."/>
            <person name="Bills G."/>
            <person name="Bluhm B."/>
            <person name="Cannon C."/>
            <person name="Castanera R."/>
            <person name="Culley D."/>
            <person name="Daum C."/>
            <person name="Ezra D."/>
            <person name="Gonzalez J."/>
            <person name="Henrissat B."/>
            <person name="Kuo A."/>
            <person name="Liang C."/>
            <person name="Lipzen A."/>
            <person name="Lutzoni F."/>
            <person name="Magnuson J."/>
            <person name="Mondo S."/>
            <person name="Nolan M."/>
            <person name="Ohm R."/>
            <person name="Pangilinan J."/>
            <person name="Park H.-J."/>
            <person name="Ramirez L."/>
            <person name="Alfaro M."/>
            <person name="Sun H."/>
            <person name="Tritt A."/>
            <person name="Yoshinaga Y."/>
            <person name="Zwiers L.-H."/>
            <person name="Turgeon B."/>
            <person name="Goodwin S."/>
            <person name="Spatafora J."/>
            <person name="Crous P."/>
            <person name="Grigoriev I."/>
        </authorList>
    </citation>
    <scope>NUCLEOTIDE SEQUENCE</scope>
    <source>
        <strain evidence="12">CBS 119925</strain>
    </source>
</reference>
<evidence type="ECO:0000256" key="7">
    <source>
        <dbReference type="ARBA" id="ARBA00023128"/>
    </source>
</evidence>
<keyword evidence="13" id="KW-1185">Reference proteome</keyword>
<dbReference type="GO" id="GO:1990456">
    <property type="term" value="P:mitochondrion-endoplasmic reticulum membrane tethering"/>
    <property type="evidence" value="ECO:0007669"/>
    <property type="project" value="TreeGrafter"/>
</dbReference>
<gene>
    <name evidence="9" type="primary">MDM12</name>
    <name evidence="12" type="ORF">M011DRAFT_455424</name>
</gene>
<feature type="region of interest" description="Disordered" evidence="10">
    <location>
        <begin position="274"/>
        <end position="329"/>
    </location>
</feature>
<keyword evidence="3 9" id="KW-1000">Mitochondrion outer membrane</keyword>
<feature type="compositionally biased region" description="Low complexity" evidence="10">
    <location>
        <begin position="302"/>
        <end position="321"/>
    </location>
</feature>
<comment type="function">
    <text evidence="9">Component of the ERMES/MDM complex, which serves as a molecular tether to connect the endoplasmic reticulum (ER) and mitochondria. Components of this complex are involved in the control of mitochondrial shape and protein biogenesis, and function in nonvesicular lipid trafficking between the ER and mitochondria. MDM12 is required for the interaction of the ER-resident membrane protein MMM1 and the outer mitochondrial membrane-resident beta-barrel protein MDM10. The MDM12-MMM1 subcomplex functions in the major beta-barrel assembly pathway that is responsible for biogenesis of all mitochondrial outer membrane beta-barrel proteins, and acts in a late step after the SAM complex. The MDM10-MDM12-MMM1 subcomplex further acts in the TOM40-specific pathway after the action of the MDM12-MMM1 complex. Essential for establishing and maintaining the structure of mitochondria and maintenance of mtDNA nucleoids.</text>
</comment>
<keyword evidence="6" id="KW-0446">Lipid-binding</keyword>
<organism evidence="12 13">
    <name type="scientific">Sporormia fimetaria CBS 119925</name>
    <dbReference type="NCBI Taxonomy" id="1340428"/>
    <lineage>
        <taxon>Eukaryota</taxon>
        <taxon>Fungi</taxon>
        <taxon>Dikarya</taxon>
        <taxon>Ascomycota</taxon>
        <taxon>Pezizomycotina</taxon>
        <taxon>Dothideomycetes</taxon>
        <taxon>Pleosporomycetidae</taxon>
        <taxon>Pleosporales</taxon>
        <taxon>Sporormiaceae</taxon>
        <taxon>Sporormia</taxon>
    </lineage>
</organism>
<dbReference type="CDD" id="cd21672">
    <property type="entry name" value="SMP_Mdm12"/>
    <property type="match status" value="1"/>
</dbReference>
<dbReference type="GO" id="GO:0005789">
    <property type="term" value="C:endoplasmic reticulum membrane"/>
    <property type="evidence" value="ECO:0007669"/>
    <property type="project" value="UniProtKB-SubCell"/>
</dbReference>
<dbReference type="Proteomes" id="UP000799440">
    <property type="component" value="Unassembled WGS sequence"/>
</dbReference>
<evidence type="ECO:0000313" key="12">
    <source>
        <dbReference type="EMBL" id="KAF2751418.1"/>
    </source>
</evidence>
<keyword evidence="4 9" id="KW-0256">Endoplasmic reticulum</keyword>